<dbReference type="CDD" id="cd00180">
    <property type="entry name" value="PKc"/>
    <property type="match status" value="1"/>
</dbReference>
<dbReference type="AlphaFoldDB" id="A0A7R9KJ82"/>
<evidence type="ECO:0000256" key="1">
    <source>
        <dbReference type="PROSITE-ProRule" id="PRU10141"/>
    </source>
</evidence>
<keyword evidence="1" id="KW-0547">Nucleotide-binding</keyword>
<proteinExistence type="predicted"/>
<keyword evidence="2" id="KW-0812">Transmembrane</keyword>
<keyword evidence="2" id="KW-1133">Transmembrane helix</keyword>
<dbReference type="SMART" id="SM00220">
    <property type="entry name" value="S_TKc"/>
    <property type="match status" value="1"/>
</dbReference>
<keyword evidence="5" id="KW-1185">Reference proteome</keyword>
<dbReference type="SUPFAM" id="SSF56112">
    <property type="entry name" value="Protein kinase-like (PK-like)"/>
    <property type="match status" value="1"/>
</dbReference>
<evidence type="ECO:0000313" key="4">
    <source>
        <dbReference type="EMBL" id="CAD7624069.1"/>
    </source>
</evidence>
<feature type="transmembrane region" description="Helical" evidence="2">
    <location>
        <begin position="15"/>
        <end position="41"/>
    </location>
</feature>
<dbReference type="Proteomes" id="UP000759131">
    <property type="component" value="Unassembled WGS sequence"/>
</dbReference>
<dbReference type="Gene3D" id="3.30.200.20">
    <property type="entry name" value="Phosphorylase Kinase, domain 1"/>
    <property type="match status" value="1"/>
</dbReference>
<dbReference type="InterPro" id="IPR053235">
    <property type="entry name" value="Ser_Thr_kinase"/>
</dbReference>
<feature type="binding site" evidence="1">
    <location>
        <position position="101"/>
    </location>
    <ligand>
        <name>ATP</name>
        <dbReference type="ChEBI" id="CHEBI:30616"/>
    </ligand>
</feature>
<sequence length="353" mass="40107">MASILPLLKRFGISFVYVTAFGLIINAFLWMVFMITSMLYYKTSKQTISLQVFINKSEQKELKKNGIHLSGDSIGGGYYGTVYKGYRKSETTSKLQAMAIKVIDVQKYHKILMQINEIDYKSLSDVFNKSVVTLEKIQNNKIPKIEKLLKISAKDNEIKKLIIVSVMADMNLNDFISQQKPDGLDEDWTRLWFTDICEAVHCLHNVYKIAHKNIKPENILLYTGDQTTNTKTSYVVRLADSGIASLFPNSAKVYSKTDPICVMSSLESFSTKPMAKDIYSLGIILLVLLRGDLSKFVLNNKPLAIFANIFYKFIEDIESQSLKELLESMTSSAPNARPNIHTVLKHKWLQNIS</sequence>
<dbReference type="Pfam" id="PF00069">
    <property type="entry name" value="Pkinase"/>
    <property type="match status" value="1"/>
</dbReference>
<reference evidence="4" key="1">
    <citation type="submission" date="2020-11" db="EMBL/GenBank/DDBJ databases">
        <authorList>
            <person name="Tran Van P."/>
        </authorList>
    </citation>
    <scope>NUCLEOTIDE SEQUENCE</scope>
</reference>
<evidence type="ECO:0000256" key="2">
    <source>
        <dbReference type="SAM" id="Phobius"/>
    </source>
</evidence>
<dbReference type="OrthoDB" id="248923at2759"/>
<dbReference type="GO" id="GO:0005524">
    <property type="term" value="F:ATP binding"/>
    <property type="evidence" value="ECO:0007669"/>
    <property type="project" value="UniProtKB-UniRule"/>
</dbReference>
<evidence type="ECO:0000259" key="3">
    <source>
        <dbReference type="PROSITE" id="PS50011"/>
    </source>
</evidence>
<dbReference type="GO" id="GO:0004674">
    <property type="term" value="F:protein serine/threonine kinase activity"/>
    <property type="evidence" value="ECO:0007669"/>
    <property type="project" value="TreeGrafter"/>
</dbReference>
<dbReference type="PROSITE" id="PS50011">
    <property type="entry name" value="PROTEIN_KINASE_DOM"/>
    <property type="match status" value="1"/>
</dbReference>
<dbReference type="Gene3D" id="1.10.510.10">
    <property type="entry name" value="Transferase(Phosphotransferase) domain 1"/>
    <property type="match status" value="1"/>
</dbReference>
<name>A0A7R9KJ82_9ACAR</name>
<evidence type="ECO:0000313" key="5">
    <source>
        <dbReference type="Proteomes" id="UP000759131"/>
    </source>
</evidence>
<dbReference type="InterPro" id="IPR017441">
    <property type="entry name" value="Protein_kinase_ATP_BS"/>
</dbReference>
<organism evidence="4">
    <name type="scientific">Medioppia subpectinata</name>
    <dbReference type="NCBI Taxonomy" id="1979941"/>
    <lineage>
        <taxon>Eukaryota</taxon>
        <taxon>Metazoa</taxon>
        <taxon>Ecdysozoa</taxon>
        <taxon>Arthropoda</taxon>
        <taxon>Chelicerata</taxon>
        <taxon>Arachnida</taxon>
        <taxon>Acari</taxon>
        <taxon>Acariformes</taxon>
        <taxon>Sarcoptiformes</taxon>
        <taxon>Oribatida</taxon>
        <taxon>Brachypylina</taxon>
        <taxon>Oppioidea</taxon>
        <taxon>Oppiidae</taxon>
        <taxon>Medioppia</taxon>
    </lineage>
</organism>
<keyword evidence="1" id="KW-0067">ATP-binding</keyword>
<dbReference type="EMBL" id="CAJPIZ010002075">
    <property type="protein sequence ID" value="CAG2104499.1"/>
    <property type="molecule type" value="Genomic_DNA"/>
</dbReference>
<dbReference type="GO" id="GO:0005737">
    <property type="term" value="C:cytoplasm"/>
    <property type="evidence" value="ECO:0007669"/>
    <property type="project" value="TreeGrafter"/>
</dbReference>
<dbReference type="InterPro" id="IPR011009">
    <property type="entry name" value="Kinase-like_dom_sf"/>
</dbReference>
<dbReference type="EMBL" id="OC856650">
    <property type="protein sequence ID" value="CAD7624069.1"/>
    <property type="molecule type" value="Genomic_DNA"/>
</dbReference>
<protein>
    <recommendedName>
        <fullName evidence="3">Protein kinase domain-containing protein</fullName>
    </recommendedName>
</protein>
<accession>A0A7R9KJ82</accession>
<dbReference type="PANTHER" id="PTHR24361">
    <property type="entry name" value="MITOGEN-ACTIVATED KINASE KINASE KINASE"/>
    <property type="match status" value="1"/>
</dbReference>
<keyword evidence="2" id="KW-0472">Membrane</keyword>
<gene>
    <name evidence="4" type="ORF">OSB1V03_LOCUS4515</name>
</gene>
<feature type="domain" description="Protein kinase" evidence="3">
    <location>
        <begin position="68"/>
        <end position="349"/>
    </location>
</feature>
<dbReference type="InterPro" id="IPR000719">
    <property type="entry name" value="Prot_kinase_dom"/>
</dbReference>
<dbReference type="PROSITE" id="PS00107">
    <property type="entry name" value="PROTEIN_KINASE_ATP"/>
    <property type="match status" value="1"/>
</dbReference>